<keyword evidence="9" id="KW-1185">Reference proteome</keyword>
<comment type="cofactor">
    <cofactor evidence="1">
        <name>pyridoxal 5'-phosphate</name>
        <dbReference type="ChEBI" id="CHEBI:597326"/>
    </cofactor>
</comment>
<evidence type="ECO:0000256" key="3">
    <source>
        <dbReference type="ARBA" id="ARBA00022793"/>
    </source>
</evidence>
<dbReference type="KEGG" id="salq:SYNTR_1992"/>
<feature type="domain" description="Orn/Lys/Arg decarboxylases family 1 pyridoxal-P attachment site" evidence="6">
    <location>
        <begin position="5"/>
        <end position="361"/>
    </location>
</feature>
<protein>
    <recommendedName>
        <fullName evidence="10">Arginine decarboxylase</fullName>
    </recommendedName>
</protein>
<dbReference type="Proteomes" id="UP000426444">
    <property type="component" value="Chromosome"/>
</dbReference>
<dbReference type="InterPro" id="IPR036633">
    <property type="entry name" value="Prn/Lys/Arg_de-COase_C_sf"/>
</dbReference>
<dbReference type="GO" id="GO:0016831">
    <property type="term" value="F:carboxy-lyase activity"/>
    <property type="evidence" value="ECO:0007669"/>
    <property type="project" value="UniProtKB-KW"/>
</dbReference>
<proteinExistence type="inferred from homology"/>
<dbReference type="InterPro" id="IPR015424">
    <property type="entry name" value="PyrdxlP-dep_Trfase"/>
</dbReference>
<dbReference type="InterPro" id="IPR000310">
    <property type="entry name" value="Orn/Lys/Arg_deCO2ase_major_dom"/>
</dbReference>
<name>A0A6I6DET2_9FIRM</name>
<evidence type="ECO:0000313" key="8">
    <source>
        <dbReference type="EMBL" id="QGU00586.1"/>
    </source>
</evidence>
<keyword evidence="4" id="KW-0663">Pyridoxal phosphate</keyword>
<sequence length="479" mass="53225">MREKTPIYTAIKNYINQKSLRFHMPGHIGSAIYFDNILEQLARLDITEVTGLDDFHLPQGIIEEGRQALTRAFGVSESYFLVNGASSGIHALFLALSNKEKDTFLISRNVHKSVFAAMVLADVIPEYIKCQTDSYLGITVSTTSEQIENVLSCSEVAKAVFITNPSYYGTVSNTKKIFEIANKYNKPLLVDEAHGAHFYFHSEYPTPSIDAGAYAAVNGLHKSLPVLNQGACIHVGENFKEKEQLFSAISLLTTTSPSYPILASIDLARNFIEKEGQAFLDRALKLSIEYKRKISSIKGIHCITDDYLGYMGINQIDPLKVVISPIQLSINGYELATILYEKYNIHIEMAEPNIVVAMFSLLHTRSDWSTLYKALKDIARIYYTDTKKKNEVIALPLPKVTLSPRAGYRAASKKVKLNQSINKVSAEIVTLYPPGVPCLLPGETITQEIIDYITFVKKTGGYIQGPKDASMETIAIVDG</sequence>
<dbReference type="InterPro" id="IPR052357">
    <property type="entry name" value="Orn_Lys_Arg_decarboxylase-I"/>
</dbReference>
<evidence type="ECO:0000256" key="2">
    <source>
        <dbReference type="ARBA" id="ARBA00010671"/>
    </source>
</evidence>
<dbReference type="PANTHER" id="PTHR43277">
    <property type="entry name" value="ARGININE DECARBOXYLASE"/>
    <property type="match status" value="1"/>
</dbReference>
<dbReference type="RefSeq" id="WP_156204351.1">
    <property type="nucleotide sequence ID" value="NZ_CP046457.1"/>
</dbReference>
<evidence type="ECO:0000259" key="6">
    <source>
        <dbReference type="Pfam" id="PF01276"/>
    </source>
</evidence>
<comment type="similarity">
    <text evidence="2">Belongs to the Orn/Lys/Arg decarboxylase class-I family.</text>
</comment>
<feature type="domain" description="Orn/Lys/Arg decarboxylase C-terminal" evidence="7">
    <location>
        <begin position="389"/>
        <end position="459"/>
    </location>
</feature>
<dbReference type="InterPro" id="IPR015421">
    <property type="entry name" value="PyrdxlP-dep_Trfase_major"/>
</dbReference>
<dbReference type="SUPFAM" id="SSF53383">
    <property type="entry name" value="PLP-dependent transferases"/>
    <property type="match status" value="1"/>
</dbReference>
<dbReference type="PANTHER" id="PTHR43277:SF4">
    <property type="entry name" value="ARGININE DECARBOXYLASE"/>
    <property type="match status" value="1"/>
</dbReference>
<evidence type="ECO:0008006" key="10">
    <source>
        <dbReference type="Google" id="ProtNLM"/>
    </source>
</evidence>
<evidence type="ECO:0000256" key="1">
    <source>
        <dbReference type="ARBA" id="ARBA00001933"/>
    </source>
</evidence>
<dbReference type="EMBL" id="CP046457">
    <property type="protein sequence ID" value="QGU00586.1"/>
    <property type="molecule type" value="Genomic_DNA"/>
</dbReference>
<evidence type="ECO:0000313" key="9">
    <source>
        <dbReference type="Proteomes" id="UP000426444"/>
    </source>
</evidence>
<dbReference type="OrthoDB" id="9815233at2"/>
<reference evidence="9" key="1">
    <citation type="journal article" date="2019" name="Microbiology">
        <title>Complete Genome Sequence of an Uncultured Bacterium of the Candidate Phylum Bipolaricaulota.</title>
        <authorList>
            <person name="Kadnikov V.V."/>
            <person name="Mardanov A.V."/>
            <person name="Beletsky A.V."/>
            <person name="Frank Y.A."/>
            <person name="Karnachuk O.V."/>
            <person name="Ravin N.V."/>
        </authorList>
    </citation>
    <scope>NUCLEOTIDE SEQUENCE [LARGE SCALE GENOMIC DNA]</scope>
</reference>
<dbReference type="InterPro" id="IPR008286">
    <property type="entry name" value="Prn/Lys/Arg_de-COase_C"/>
</dbReference>
<dbReference type="Gene3D" id="3.40.640.10">
    <property type="entry name" value="Type I PLP-dependent aspartate aminotransferase-like (Major domain)"/>
    <property type="match status" value="1"/>
</dbReference>
<organism evidence="8 9">
    <name type="scientific">Candidatus Syntrophocurvum alkaliphilum</name>
    <dbReference type="NCBI Taxonomy" id="2293317"/>
    <lineage>
        <taxon>Bacteria</taxon>
        <taxon>Bacillati</taxon>
        <taxon>Bacillota</taxon>
        <taxon>Clostridia</taxon>
        <taxon>Eubacteriales</taxon>
        <taxon>Syntrophomonadaceae</taxon>
        <taxon>Candidatus Syntrophocurvum</taxon>
    </lineage>
</organism>
<accession>A0A6I6DET2</accession>
<evidence type="ECO:0000256" key="5">
    <source>
        <dbReference type="ARBA" id="ARBA00023239"/>
    </source>
</evidence>
<gene>
    <name evidence="8" type="ORF">SYNTR_1992</name>
</gene>
<dbReference type="AlphaFoldDB" id="A0A6I6DET2"/>
<dbReference type="Pfam" id="PF03711">
    <property type="entry name" value="OKR_DC_1_C"/>
    <property type="match status" value="1"/>
</dbReference>
<keyword evidence="5" id="KW-0456">Lyase</keyword>
<keyword evidence="3" id="KW-0210">Decarboxylase</keyword>
<dbReference type="Pfam" id="PF01276">
    <property type="entry name" value="OKR_DC_1"/>
    <property type="match status" value="1"/>
</dbReference>
<evidence type="ECO:0000259" key="7">
    <source>
        <dbReference type="Pfam" id="PF03711"/>
    </source>
</evidence>
<evidence type="ECO:0000256" key="4">
    <source>
        <dbReference type="ARBA" id="ARBA00022898"/>
    </source>
</evidence>
<dbReference type="SUPFAM" id="SSF55904">
    <property type="entry name" value="Ornithine decarboxylase C-terminal domain"/>
    <property type="match status" value="1"/>
</dbReference>
<dbReference type="Gene3D" id="3.90.100.10">
    <property type="entry name" value="Orn/Lys/Arg decarboxylase, C-terminal domain"/>
    <property type="match status" value="1"/>
</dbReference>